<dbReference type="EMBL" id="JALMLT010000002">
    <property type="protein sequence ID" value="MDT8759221.1"/>
    <property type="molecule type" value="Genomic_DNA"/>
</dbReference>
<gene>
    <name evidence="1" type="ORF">MZO42_10980</name>
</gene>
<evidence type="ECO:0000313" key="1">
    <source>
        <dbReference type="EMBL" id="MDT8759221.1"/>
    </source>
</evidence>
<protein>
    <submittedName>
        <fullName evidence="1">Uncharacterized protein</fullName>
    </submittedName>
</protein>
<proteinExistence type="predicted"/>
<accession>A0ABU3N4N8</accession>
<name>A0ABU3N4N8_9SPHN</name>
<sequence length="226" mass="24816">MLKALVTTNTAQDFLRTMNTAVGRKAHLGDPAKHQVVLNSITAAHTAIEGGVETLARLADDPTRSEPEKHDAARVIATRTIEALERSRANIGANATKIEREATEAIEAQFAPNPNRAGIESEIRDWVRERAKAGDVAAIKEEAKRTPEVAAVLYHSPRFLLGLAKETHESFVIDAIETHAPKQYAAITESGELMRLAERYSPIIKSVRSSFYNQALADTAKRRVEV</sequence>
<comment type="caution">
    <text evidence="1">The sequence shown here is derived from an EMBL/GenBank/DDBJ whole genome shotgun (WGS) entry which is preliminary data.</text>
</comment>
<reference evidence="1" key="1">
    <citation type="submission" date="2022-04" db="EMBL/GenBank/DDBJ databases">
        <title>Tomato heritable bacteria conferring resistance against bacterial wilt.</title>
        <authorList>
            <person name="Yin J."/>
        </authorList>
    </citation>
    <scope>NUCLEOTIDE SEQUENCE</scope>
    <source>
        <strain evidence="1">Cra20</strain>
    </source>
</reference>
<organism evidence="1">
    <name type="scientific">Sphingomonas psychrotolerans</name>
    <dbReference type="NCBI Taxonomy" id="1327635"/>
    <lineage>
        <taxon>Bacteria</taxon>
        <taxon>Pseudomonadati</taxon>
        <taxon>Pseudomonadota</taxon>
        <taxon>Alphaproteobacteria</taxon>
        <taxon>Sphingomonadales</taxon>
        <taxon>Sphingomonadaceae</taxon>
        <taxon>Sphingomonas</taxon>
    </lineage>
</organism>